<gene>
    <name evidence="2" type="ORF">AS202_18735</name>
</gene>
<organism evidence="2 3">
    <name type="scientific">Myroides odoratimimus</name>
    <dbReference type="NCBI Taxonomy" id="76832"/>
    <lineage>
        <taxon>Bacteria</taxon>
        <taxon>Pseudomonadati</taxon>
        <taxon>Bacteroidota</taxon>
        <taxon>Flavobacteriia</taxon>
        <taxon>Flavobacteriales</taxon>
        <taxon>Flavobacteriaceae</taxon>
        <taxon>Myroides</taxon>
    </lineage>
</organism>
<accession>A0AAI8C8F1</accession>
<feature type="chain" id="PRO_5042607594" evidence="1">
    <location>
        <begin position="20"/>
        <end position="153"/>
    </location>
</feature>
<evidence type="ECO:0000256" key="1">
    <source>
        <dbReference type="SAM" id="SignalP"/>
    </source>
</evidence>
<sequence length="153" mass="18654">MKKKVILGAFILMASFASAQTKVRSTSIGIDLGGLVSLVYDDVSTLGLKDNQWRKIREYQSDYERRYNHWASAKHYKQYELDRKREELYKEIRIQIGDILTVEQREKWNAGDYHYKHYHPYDYKREHHYRKSNKYKNKHNKKYKHKHKHDDCD</sequence>
<dbReference type="Proteomes" id="UP000069030">
    <property type="component" value="Chromosome"/>
</dbReference>
<evidence type="ECO:0000313" key="3">
    <source>
        <dbReference type="Proteomes" id="UP000069030"/>
    </source>
</evidence>
<name>A0AAI8C8F1_9FLAO</name>
<dbReference type="EMBL" id="CP013690">
    <property type="protein sequence ID" value="ALU28058.1"/>
    <property type="molecule type" value="Genomic_DNA"/>
</dbReference>
<reference evidence="2 3" key="1">
    <citation type="journal article" date="2016" name="J. Zhejiang Univ. Sci. B">
        <title>Antibiotic resistance mechanisms of Myroides sp.</title>
        <authorList>
            <person name="Hu S."/>
            <person name="Yuan S."/>
            <person name="Qu H."/>
            <person name="Jiang T."/>
            <person name="Zhou Y."/>
            <person name="Wang M."/>
            <person name="Ming D."/>
        </authorList>
    </citation>
    <scope>NUCLEOTIDE SEQUENCE [LARGE SCALE GENOMIC DNA]</scope>
    <source>
        <strain evidence="2 3">PR63039</strain>
    </source>
</reference>
<protein>
    <submittedName>
        <fullName evidence="2">Uncharacterized protein</fullName>
    </submittedName>
</protein>
<dbReference type="RefSeq" id="WP_058699889.1">
    <property type="nucleotide sequence ID" value="NZ_CP013690.1"/>
</dbReference>
<dbReference type="KEGG" id="mod:AS202_18735"/>
<keyword evidence="1" id="KW-0732">Signal</keyword>
<evidence type="ECO:0000313" key="2">
    <source>
        <dbReference type="EMBL" id="ALU28058.1"/>
    </source>
</evidence>
<dbReference type="AlphaFoldDB" id="A0AAI8C8F1"/>
<proteinExistence type="predicted"/>
<feature type="signal peptide" evidence="1">
    <location>
        <begin position="1"/>
        <end position="19"/>
    </location>
</feature>